<dbReference type="Gene3D" id="3.40.190.290">
    <property type="match status" value="1"/>
</dbReference>
<feature type="domain" description="HTH lysR-type" evidence="5">
    <location>
        <begin position="3"/>
        <end position="60"/>
    </location>
</feature>
<keyword evidence="2" id="KW-0805">Transcription regulation</keyword>
<keyword evidence="3 6" id="KW-0238">DNA-binding</keyword>
<gene>
    <name evidence="6" type="ORF">SAMN02745129_1553</name>
</gene>
<keyword evidence="7" id="KW-1185">Reference proteome</keyword>
<keyword evidence="4" id="KW-0804">Transcription</keyword>
<dbReference type="SUPFAM" id="SSF53850">
    <property type="entry name" value="Periplasmic binding protein-like II"/>
    <property type="match status" value="1"/>
</dbReference>
<name>A0A1M5RB11_9GAMM</name>
<dbReference type="PANTHER" id="PTHR30126:SF91">
    <property type="entry name" value="LYSR FAMILY TRANSCRIPTIONAL REGULATOR"/>
    <property type="match status" value="1"/>
</dbReference>
<dbReference type="SUPFAM" id="SSF46785">
    <property type="entry name" value="Winged helix' DNA-binding domain"/>
    <property type="match status" value="1"/>
</dbReference>
<dbReference type="Pfam" id="PF03466">
    <property type="entry name" value="LysR_substrate"/>
    <property type="match status" value="1"/>
</dbReference>
<organism evidence="6 7">
    <name type="scientific">Ferrimonas marina</name>
    <dbReference type="NCBI Taxonomy" id="299255"/>
    <lineage>
        <taxon>Bacteria</taxon>
        <taxon>Pseudomonadati</taxon>
        <taxon>Pseudomonadota</taxon>
        <taxon>Gammaproteobacteria</taxon>
        <taxon>Alteromonadales</taxon>
        <taxon>Ferrimonadaceae</taxon>
        <taxon>Ferrimonas</taxon>
    </lineage>
</organism>
<dbReference type="CDD" id="cd05466">
    <property type="entry name" value="PBP2_LTTR_substrate"/>
    <property type="match status" value="1"/>
</dbReference>
<dbReference type="Gene3D" id="1.10.10.10">
    <property type="entry name" value="Winged helix-like DNA-binding domain superfamily/Winged helix DNA-binding domain"/>
    <property type="match status" value="1"/>
</dbReference>
<sequence>MLFSLEQLSAFVTVYEYGSFSKAAAKLEKHRTTVAQVIGNLEDLVGVELFERVGRSVNPTIEGEKLYHYGKQVIEQARAFDKFALSLSFNQLETLNLGYTTILPHGLLAAIRLRLAEKYPSMAVNFIALTKNETKSALNEGRVHIGIVNIEQRSVIHSMDATFLGYLTFGAYVAKDSPLAKMPSDQVFTALKTERQLVLSSMIEDELSEKVILSANYERVDQLSLAIKLVEQGVGWSLLPRALIETEYVKERLVAVQADEVLREVAFPLAVWSPFSEQVSGIKKLLVEEIKEYVVAMGGVPSSRMDKG</sequence>
<dbReference type="PANTHER" id="PTHR30126">
    <property type="entry name" value="HTH-TYPE TRANSCRIPTIONAL REGULATOR"/>
    <property type="match status" value="1"/>
</dbReference>
<dbReference type="Pfam" id="PF00126">
    <property type="entry name" value="HTH_1"/>
    <property type="match status" value="1"/>
</dbReference>
<dbReference type="GO" id="GO:0000976">
    <property type="term" value="F:transcription cis-regulatory region binding"/>
    <property type="evidence" value="ECO:0007669"/>
    <property type="project" value="TreeGrafter"/>
</dbReference>
<dbReference type="Proteomes" id="UP000184268">
    <property type="component" value="Unassembled WGS sequence"/>
</dbReference>
<accession>A0A1M5RB11</accession>
<dbReference type="InterPro" id="IPR036390">
    <property type="entry name" value="WH_DNA-bd_sf"/>
</dbReference>
<evidence type="ECO:0000256" key="2">
    <source>
        <dbReference type="ARBA" id="ARBA00023015"/>
    </source>
</evidence>
<dbReference type="EMBL" id="FQXG01000002">
    <property type="protein sequence ID" value="SHH23495.1"/>
    <property type="molecule type" value="Genomic_DNA"/>
</dbReference>
<dbReference type="InterPro" id="IPR036388">
    <property type="entry name" value="WH-like_DNA-bd_sf"/>
</dbReference>
<dbReference type="STRING" id="299255.SAMN02745129_1553"/>
<evidence type="ECO:0000256" key="3">
    <source>
        <dbReference type="ARBA" id="ARBA00023125"/>
    </source>
</evidence>
<protein>
    <submittedName>
        <fullName evidence="6">DNA-binding transcriptional regulator, LysR family</fullName>
    </submittedName>
</protein>
<dbReference type="InterPro" id="IPR000847">
    <property type="entry name" value="LysR_HTH_N"/>
</dbReference>
<proteinExistence type="inferred from homology"/>
<dbReference type="GO" id="GO:0003700">
    <property type="term" value="F:DNA-binding transcription factor activity"/>
    <property type="evidence" value="ECO:0007669"/>
    <property type="project" value="InterPro"/>
</dbReference>
<evidence type="ECO:0000256" key="4">
    <source>
        <dbReference type="ARBA" id="ARBA00023163"/>
    </source>
</evidence>
<dbReference type="RefSeq" id="WP_067657561.1">
    <property type="nucleotide sequence ID" value="NZ_FQXG01000002.1"/>
</dbReference>
<comment type="similarity">
    <text evidence="1">Belongs to the LysR transcriptional regulatory family.</text>
</comment>
<evidence type="ECO:0000259" key="5">
    <source>
        <dbReference type="PROSITE" id="PS50931"/>
    </source>
</evidence>
<dbReference type="OrthoDB" id="155872at2"/>
<evidence type="ECO:0000313" key="7">
    <source>
        <dbReference type="Proteomes" id="UP000184268"/>
    </source>
</evidence>
<evidence type="ECO:0000313" key="6">
    <source>
        <dbReference type="EMBL" id="SHH23495.1"/>
    </source>
</evidence>
<dbReference type="InterPro" id="IPR005119">
    <property type="entry name" value="LysR_subst-bd"/>
</dbReference>
<dbReference type="PROSITE" id="PS50931">
    <property type="entry name" value="HTH_LYSR"/>
    <property type="match status" value="1"/>
</dbReference>
<evidence type="ECO:0000256" key="1">
    <source>
        <dbReference type="ARBA" id="ARBA00009437"/>
    </source>
</evidence>
<dbReference type="AlphaFoldDB" id="A0A1M5RB11"/>
<reference evidence="6 7" key="1">
    <citation type="submission" date="2016-11" db="EMBL/GenBank/DDBJ databases">
        <authorList>
            <person name="Jaros S."/>
            <person name="Januszkiewicz K."/>
            <person name="Wedrychowicz H."/>
        </authorList>
    </citation>
    <scope>NUCLEOTIDE SEQUENCE [LARGE SCALE GENOMIC DNA]</scope>
    <source>
        <strain evidence="6 7">DSM 16917</strain>
    </source>
</reference>